<dbReference type="RefSeq" id="WP_173747372.1">
    <property type="nucleotide sequence ID" value="NZ_JAAITA010000001.1"/>
</dbReference>
<comment type="caution">
    <text evidence="1">The sequence shown here is derived from an EMBL/GenBank/DDBJ whole genome shotgun (WGS) entry which is preliminary data.</text>
</comment>
<accession>A0ABX2I382</accession>
<keyword evidence="2" id="KW-1185">Reference proteome</keyword>
<name>A0ABX2I382_BLAHA</name>
<gene>
    <name evidence="1" type="ORF">G5A70_01600</name>
</gene>
<proteinExistence type="predicted"/>
<dbReference type="EMBL" id="JAAITA010000001">
    <property type="protein sequence ID" value="NSJ84903.1"/>
    <property type="molecule type" value="Genomic_DNA"/>
</dbReference>
<evidence type="ECO:0000313" key="1">
    <source>
        <dbReference type="EMBL" id="NSJ84903.1"/>
    </source>
</evidence>
<organism evidence="1 2">
    <name type="scientific">Blautia hansenii</name>
    <name type="common">Ruminococcus hansenii</name>
    <dbReference type="NCBI Taxonomy" id="1322"/>
    <lineage>
        <taxon>Bacteria</taxon>
        <taxon>Bacillati</taxon>
        <taxon>Bacillota</taxon>
        <taxon>Clostridia</taxon>
        <taxon>Lachnospirales</taxon>
        <taxon>Lachnospiraceae</taxon>
        <taxon>Blautia</taxon>
    </lineage>
</organism>
<dbReference type="Proteomes" id="UP000822142">
    <property type="component" value="Unassembled WGS sequence"/>
</dbReference>
<protein>
    <submittedName>
        <fullName evidence="1">Stage III sporulation protein AG</fullName>
    </submittedName>
</protein>
<evidence type="ECO:0000313" key="2">
    <source>
        <dbReference type="Proteomes" id="UP000822142"/>
    </source>
</evidence>
<sequence length="157" mass="17611">MKAWKDMMKKENLVVLLILGLLLLVLALPTEKTDRQNAKKEVEIAQTGTAENWQQEMERQLQEILEQVEGVGETRVFLTCQSSSRKIVEKDETETVYEKDAKGTQQPYVASEEYPRVTGVLIVAKGGGNPVVVGNIQAAVEALFQVEPHKIKVMKMN</sequence>
<reference evidence="1 2" key="1">
    <citation type="journal article" date="2020" name="Cell Host Microbe">
        <title>Functional and Genomic Variation between Human-Derived Isolates of Lachnospiraceae Reveals Inter- and Intra-Species Diversity.</title>
        <authorList>
            <person name="Sorbara M.T."/>
            <person name="Littmann E.R."/>
            <person name="Fontana E."/>
            <person name="Moody T.U."/>
            <person name="Kohout C.E."/>
            <person name="Gjonbalaj M."/>
            <person name="Eaton V."/>
            <person name="Seok R."/>
            <person name="Leiner I.M."/>
            <person name="Pamer E.G."/>
        </authorList>
    </citation>
    <scope>NUCLEOTIDE SEQUENCE [LARGE SCALE GENOMIC DNA]</scope>
    <source>
        <strain evidence="1 2">MSK.15.26</strain>
    </source>
</reference>